<evidence type="ECO:0000313" key="3">
    <source>
        <dbReference type="Proteomes" id="UP001595886"/>
    </source>
</evidence>
<dbReference type="Proteomes" id="UP001595886">
    <property type="component" value="Unassembled WGS sequence"/>
</dbReference>
<evidence type="ECO:0000256" key="1">
    <source>
        <dbReference type="SAM" id="SignalP"/>
    </source>
</evidence>
<feature type="chain" id="PRO_5045927781" evidence="1">
    <location>
        <begin position="20"/>
        <end position="125"/>
    </location>
</feature>
<comment type="caution">
    <text evidence="2">The sequence shown here is derived from an EMBL/GenBank/DDBJ whole genome shotgun (WGS) entry which is preliminary data.</text>
</comment>
<protein>
    <submittedName>
        <fullName evidence="2">Uncharacterized protein</fullName>
    </submittedName>
</protein>
<keyword evidence="1" id="KW-0732">Signal</keyword>
<proteinExistence type="predicted"/>
<sequence length="125" mass="13062">MPNRSIQLLVLATALFGTAATVMVVSGLTTGATTQPDAQTALEAPVLLPTVVVRPEAEIPTLGEITVSPSRAERIAAGLEVADDEDALDAVAERVRASSRALLPGSGFGMPYYSFGKPLQRVNKE</sequence>
<feature type="signal peptide" evidence="1">
    <location>
        <begin position="1"/>
        <end position="19"/>
    </location>
</feature>
<dbReference type="EMBL" id="JBHSHD010000016">
    <property type="protein sequence ID" value="MFC4822263.1"/>
    <property type="molecule type" value="Genomic_DNA"/>
</dbReference>
<keyword evidence="3" id="KW-1185">Reference proteome</keyword>
<accession>A0ABV9QY04</accession>
<name>A0ABV9QY04_9GAMM</name>
<reference evidence="3" key="1">
    <citation type="journal article" date="2019" name="Int. J. Syst. Evol. Microbiol.">
        <title>The Global Catalogue of Microorganisms (GCM) 10K type strain sequencing project: providing services to taxonomists for standard genome sequencing and annotation.</title>
        <authorList>
            <consortium name="The Broad Institute Genomics Platform"/>
            <consortium name="The Broad Institute Genome Sequencing Center for Infectious Disease"/>
            <person name="Wu L."/>
            <person name="Ma J."/>
        </authorList>
    </citation>
    <scope>NUCLEOTIDE SEQUENCE [LARGE SCALE GENOMIC DNA]</scope>
    <source>
        <strain evidence="3">CCUG 30340</strain>
    </source>
</reference>
<evidence type="ECO:0000313" key="2">
    <source>
        <dbReference type="EMBL" id="MFC4822263.1"/>
    </source>
</evidence>
<dbReference type="RefSeq" id="WP_380022543.1">
    <property type="nucleotide sequence ID" value="NZ_JBHSHD010000016.1"/>
</dbReference>
<gene>
    <name evidence="2" type="ORF">ACFO6Q_18195</name>
</gene>
<organism evidence="2 3">
    <name type="scientific">Dokdonella ginsengisoli</name>
    <dbReference type="NCBI Taxonomy" id="363846"/>
    <lineage>
        <taxon>Bacteria</taxon>
        <taxon>Pseudomonadati</taxon>
        <taxon>Pseudomonadota</taxon>
        <taxon>Gammaproteobacteria</taxon>
        <taxon>Lysobacterales</taxon>
        <taxon>Rhodanobacteraceae</taxon>
        <taxon>Dokdonella</taxon>
    </lineage>
</organism>